<dbReference type="EMBL" id="JABSTR010000001">
    <property type="protein sequence ID" value="KAH9359852.1"/>
    <property type="molecule type" value="Genomic_DNA"/>
</dbReference>
<evidence type="ECO:0000313" key="2">
    <source>
        <dbReference type="Proteomes" id="UP000821853"/>
    </source>
</evidence>
<accession>A0A9J6FCK7</accession>
<comment type="caution">
    <text evidence="1">The sequence shown here is derived from an EMBL/GenBank/DDBJ whole genome shotgun (WGS) entry which is preliminary data.</text>
</comment>
<name>A0A9J6FCK7_HAELO</name>
<reference evidence="1 2" key="1">
    <citation type="journal article" date="2020" name="Cell">
        <title>Large-Scale Comparative Analyses of Tick Genomes Elucidate Their Genetic Diversity and Vector Capacities.</title>
        <authorList>
            <consortium name="Tick Genome and Microbiome Consortium (TIGMIC)"/>
            <person name="Jia N."/>
            <person name="Wang J."/>
            <person name="Shi W."/>
            <person name="Du L."/>
            <person name="Sun Y."/>
            <person name="Zhan W."/>
            <person name="Jiang J.F."/>
            <person name="Wang Q."/>
            <person name="Zhang B."/>
            <person name="Ji P."/>
            <person name="Bell-Sakyi L."/>
            <person name="Cui X.M."/>
            <person name="Yuan T.T."/>
            <person name="Jiang B.G."/>
            <person name="Yang W.F."/>
            <person name="Lam T.T."/>
            <person name="Chang Q.C."/>
            <person name="Ding S.J."/>
            <person name="Wang X.J."/>
            <person name="Zhu J.G."/>
            <person name="Ruan X.D."/>
            <person name="Zhao L."/>
            <person name="Wei J.T."/>
            <person name="Ye R.Z."/>
            <person name="Que T.C."/>
            <person name="Du C.H."/>
            <person name="Zhou Y.H."/>
            <person name="Cheng J.X."/>
            <person name="Dai P.F."/>
            <person name="Guo W.B."/>
            <person name="Han X.H."/>
            <person name="Huang E.J."/>
            <person name="Li L.F."/>
            <person name="Wei W."/>
            <person name="Gao Y.C."/>
            <person name="Liu J.Z."/>
            <person name="Shao H.Z."/>
            <person name="Wang X."/>
            <person name="Wang C.C."/>
            <person name="Yang T.C."/>
            <person name="Huo Q.B."/>
            <person name="Li W."/>
            <person name="Chen H.Y."/>
            <person name="Chen S.E."/>
            <person name="Zhou L.G."/>
            <person name="Ni X.B."/>
            <person name="Tian J.H."/>
            <person name="Sheng Y."/>
            <person name="Liu T."/>
            <person name="Pan Y.S."/>
            <person name="Xia L.Y."/>
            <person name="Li J."/>
            <person name="Zhao F."/>
            <person name="Cao W.C."/>
        </authorList>
    </citation>
    <scope>NUCLEOTIDE SEQUENCE [LARGE SCALE GENOMIC DNA]</scope>
    <source>
        <strain evidence="1">HaeL-2018</strain>
    </source>
</reference>
<keyword evidence="2" id="KW-1185">Reference proteome</keyword>
<dbReference type="VEuPathDB" id="VectorBase:HLOH_053225"/>
<protein>
    <submittedName>
        <fullName evidence="1">Uncharacterized protein</fullName>
    </submittedName>
</protein>
<sequence>MTPFPRQKFCADYSKRHKRRIQFQRDFSLREGNWCRRFKKLLPPDTATTVHEEDMLCQNCFRRFKKGTRSTSEQFHLELDNFQPEQVLVANLNDFVGRRLAVSPLKKPNAVRKRLKASYVKRKEKEIHDAVVTEINTNIRAAYNVPSTSTMTHGSCNDCDSWKGNMRQAYVRCTSFQERCRLLTLLPPAMTAKEVQRVIPEATRHIIKKAKKTRKF</sequence>
<proteinExistence type="predicted"/>
<dbReference type="Proteomes" id="UP000821853">
    <property type="component" value="Chromosome 1"/>
</dbReference>
<gene>
    <name evidence="1" type="ORF">HPB48_002451</name>
</gene>
<evidence type="ECO:0000313" key="1">
    <source>
        <dbReference type="EMBL" id="KAH9359852.1"/>
    </source>
</evidence>
<dbReference type="OMA" id="CNIWPEL"/>
<dbReference type="AlphaFoldDB" id="A0A9J6FCK7"/>
<dbReference type="OrthoDB" id="10516150at2759"/>
<organism evidence="1 2">
    <name type="scientific">Haemaphysalis longicornis</name>
    <name type="common">Bush tick</name>
    <dbReference type="NCBI Taxonomy" id="44386"/>
    <lineage>
        <taxon>Eukaryota</taxon>
        <taxon>Metazoa</taxon>
        <taxon>Ecdysozoa</taxon>
        <taxon>Arthropoda</taxon>
        <taxon>Chelicerata</taxon>
        <taxon>Arachnida</taxon>
        <taxon>Acari</taxon>
        <taxon>Parasitiformes</taxon>
        <taxon>Ixodida</taxon>
        <taxon>Ixodoidea</taxon>
        <taxon>Ixodidae</taxon>
        <taxon>Haemaphysalinae</taxon>
        <taxon>Haemaphysalis</taxon>
    </lineage>
</organism>